<proteinExistence type="predicted"/>
<dbReference type="Pfam" id="PF07985">
    <property type="entry name" value="SRR1"/>
    <property type="match status" value="1"/>
</dbReference>
<reference evidence="2" key="1">
    <citation type="submission" date="2021-07" db="EMBL/GenBank/DDBJ databases">
        <title>Genome Resource of American Ginseng Black Spot Pathogen Alternaria panax.</title>
        <authorList>
            <person name="Qiu C."/>
            <person name="Wang W."/>
            <person name="Liu Z."/>
        </authorList>
    </citation>
    <scope>NUCLEOTIDE SEQUENCE</scope>
    <source>
        <strain evidence="2">BNCC115425</strain>
    </source>
</reference>
<dbReference type="PANTHER" id="PTHR42080">
    <property type="entry name" value="SRR1 DOMAIN-CONTAINING PROTEIN"/>
    <property type="match status" value="1"/>
</dbReference>
<keyword evidence="3" id="KW-1185">Reference proteome</keyword>
<comment type="caution">
    <text evidence="2">The sequence shown here is derived from an EMBL/GenBank/DDBJ whole genome shotgun (WGS) entry which is preliminary data.</text>
</comment>
<protein>
    <recommendedName>
        <fullName evidence="1">SRR1-like domain-containing protein</fullName>
    </recommendedName>
</protein>
<sequence length="419" mass="47812">MSSTTIPYDADVEDLAEQVESLDWTDDDSCSESEYEETPHDHLVDLADLEKLRNHKPVYSHTSFERRGWSTEITWKALDGETTTVYKKDPEHKEDDEMGRVQVDYMPRVFMDQEFQHKWGNCPYIPIISLLRGYNNDVTSDKVLKSSWEKNEHLDAELMQRSRNATARSWNFWKNSDTCTTFEYTYGTFTKKIEHIAAISAPIKRIVCFGLGKMMMSPSQRTHSMIWQHMSVLSIAKTLKRYYNEAGKKPGKVQIVLQEPKYVQSDWTLISELHQAMGCEASSEIQFVDDPDGLLEIDSNTMIIAPNLAYAFPWYQILADLFASGSGPAVMIGDHVSVNNEQVAYALRDCGSPAVARFLTERYVQVQKAAEDPGPAILQSGGYAALRNFWDEDQRKLGMPAEMANLNRGVVDWFSSMDF</sequence>
<dbReference type="AlphaFoldDB" id="A0AAD4NMI4"/>
<evidence type="ECO:0000259" key="1">
    <source>
        <dbReference type="Pfam" id="PF07985"/>
    </source>
</evidence>
<accession>A0AAD4NMI4</accession>
<feature type="domain" description="SRR1-like" evidence="1">
    <location>
        <begin position="194"/>
        <end position="342"/>
    </location>
</feature>
<organism evidence="2 3">
    <name type="scientific">Alternaria panax</name>
    <dbReference type="NCBI Taxonomy" id="48097"/>
    <lineage>
        <taxon>Eukaryota</taxon>
        <taxon>Fungi</taxon>
        <taxon>Dikarya</taxon>
        <taxon>Ascomycota</taxon>
        <taxon>Pezizomycotina</taxon>
        <taxon>Dothideomycetes</taxon>
        <taxon>Pleosporomycetidae</taxon>
        <taxon>Pleosporales</taxon>
        <taxon>Pleosporineae</taxon>
        <taxon>Pleosporaceae</taxon>
        <taxon>Alternaria</taxon>
        <taxon>Alternaria sect. Panax</taxon>
    </lineage>
</organism>
<dbReference type="InterPro" id="IPR012942">
    <property type="entry name" value="SRR1-like"/>
</dbReference>
<dbReference type="Proteomes" id="UP001199106">
    <property type="component" value="Unassembled WGS sequence"/>
</dbReference>
<dbReference type="PANTHER" id="PTHR42080:SF1">
    <property type="entry name" value="SRR1-LIKE DOMAIN-CONTAINING PROTEIN"/>
    <property type="match status" value="1"/>
</dbReference>
<evidence type="ECO:0000313" key="2">
    <source>
        <dbReference type="EMBL" id="KAG9191286.1"/>
    </source>
</evidence>
<dbReference type="EMBL" id="JAANER010000004">
    <property type="protein sequence ID" value="KAG9191286.1"/>
    <property type="molecule type" value="Genomic_DNA"/>
</dbReference>
<name>A0AAD4NMI4_9PLEO</name>
<evidence type="ECO:0000313" key="3">
    <source>
        <dbReference type="Proteomes" id="UP001199106"/>
    </source>
</evidence>
<gene>
    <name evidence="2" type="ORF">G6011_09374</name>
</gene>